<dbReference type="GO" id="GO:0000155">
    <property type="term" value="F:phosphorelay sensor kinase activity"/>
    <property type="evidence" value="ECO:0007669"/>
    <property type="project" value="InterPro"/>
</dbReference>
<dbReference type="InterPro" id="IPR050351">
    <property type="entry name" value="BphY/WalK/GraS-like"/>
</dbReference>
<evidence type="ECO:0000313" key="12">
    <source>
        <dbReference type="EMBL" id="AFA47553.1"/>
    </source>
</evidence>
<dbReference type="Gene3D" id="6.10.340.10">
    <property type="match status" value="1"/>
</dbReference>
<dbReference type="CDD" id="cd06225">
    <property type="entry name" value="HAMP"/>
    <property type="match status" value="1"/>
</dbReference>
<evidence type="ECO:0000256" key="4">
    <source>
        <dbReference type="ARBA" id="ARBA00022553"/>
    </source>
</evidence>
<dbReference type="InterPro" id="IPR003594">
    <property type="entry name" value="HATPase_dom"/>
</dbReference>
<keyword evidence="9" id="KW-0812">Transmembrane</keyword>
<feature type="transmembrane region" description="Helical" evidence="9">
    <location>
        <begin position="214"/>
        <end position="233"/>
    </location>
</feature>
<evidence type="ECO:0000256" key="7">
    <source>
        <dbReference type="ARBA" id="ARBA00023012"/>
    </source>
</evidence>
<evidence type="ECO:0000256" key="8">
    <source>
        <dbReference type="ARBA" id="ARBA00023136"/>
    </source>
</evidence>
<comment type="catalytic activity">
    <reaction evidence="1">
        <text>ATP + protein L-histidine = ADP + protein N-phospho-L-histidine.</text>
        <dbReference type="EC" id="2.7.13.3"/>
    </reaction>
</comment>
<dbReference type="eggNOG" id="COG5000">
    <property type="taxonomic scope" value="Bacteria"/>
</dbReference>
<dbReference type="EC" id="2.7.13.3" evidence="3"/>
<feature type="transmembrane region" description="Helical" evidence="9">
    <location>
        <begin position="21"/>
        <end position="41"/>
    </location>
</feature>
<dbReference type="STRING" id="931626.Awo_c07590"/>
<dbReference type="EMBL" id="CP002987">
    <property type="protein sequence ID" value="AFA47553.1"/>
    <property type="molecule type" value="Genomic_DNA"/>
</dbReference>
<dbReference type="OrthoDB" id="9813151at2"/>
<keyword evidence="7" id="KW-0902">Two-component regulatory system</keyword>
<dbReference type="InterPro" id="IPR003661">
    <property type="entry name" value="HisK_dim/P_dom"/>
</dbReference>
<dbReference type="InterPro" id="IPR004358">
    <property type="entry name" value="Sig_transdc_His_kin-like_C"/>
</dbReference>
<dbReference type="GO" id="GO:0016036">
    <property type="term" value="P:cellular response to phosphate starvation"/>
    <property type="evidence" value="ECO:0007669"/>
    <property type="project" value="TreeGrafter"/>
</dbReference>
<dbReference type="FunFam" id="3.30.565.10:FF:000006">
    <property type="entry name" value="Sensor histidine kinase WalK"/>
    <property type="match status" value="1"/>
</dbReference>
<dbReference type="SUPFAM" id="SSF47384">
    <property type="entry name" value="Homodimeric domain of signal transducing histidine kinase"/>
    <property type="match status" value="1"/>
</dbReference>
<dbReference type="AlphaFoldDB" id="H6LKG3"/>
<dbReference type="Pfam" id="PF02518">
    <property type="entry name" value="HATPase_c"/>
    <property type="match status" value="1"/>
</dbReference>
<evidence type="ECO:0000256" key="1">
    <source>
        <dbReference type="ARBA" id="ARBA00000085"/>
    </source>
</evidence>
<dbReference type="Proteomes" id="UP000007177">
    <property type="component" value="Chromosome"/>
</dbReference>
<dbReference type="InterPro" id="IPR003660">
    <property type="entry name" value="HAMP_dom"/>
</dbReference>
<dbReference type="GO" id="GO:0005886">
    <property type="term" value="C:plasma membrane"/>
    <property type="evidence" value="ECO:0007669"/>
    <property type="project" value="TreeGrafter"/>
</dbReference>
<dbReference type="SMART" id="SM00388">
    <property type="entry name" value="HisKA"/>
    <property type="match status" value="1"/>
</dbReference>
<dbReference type="KEGG" id="awo:Awo_c07590"/>
<keyword evidence="9" id="KW-1133">Transmembrane helix</keyword>
<dbReference type="PANTHER" id="PTHR45453">
    <property type="entry name" value="PHOSPHATE REGULON SENSOR PROTEIN PHOR"/>
    <property type="match status" value="1"/>
</dbReference>
<evidence type="ECO:0000259" key="11">
    <source>
        <dbReference type="PROSITE" id="PS50885"/>
    </source>
</evidence>
<dbReference type="Gene3D" id="1.10.287.130">
    <property type="match status" value="1"/>
</dbReference>
<feature type="domain" description="Histidine kinase" evidence="10">
    <location>
        <begin position="294"/>
        <end position="514"/>
    </location>
</feature>
<dbReference type="GO" id="GO:0004721">
    <property type="term" value="F:phosphoprotein phosphatase activity"/>
    <property type="evidence" value="ECO:0007669"/>
    <property type="project" value="TreeGrafter"/>
</dbReference>
<organism evidence="12 13">
    <name type="scientific">Acetobacterium woodii (strain ATCC 29683 / DSM 1030 / JCM 2381 / KCTC 1655 / WB1)</name>
    <dbReference type="NCBI Taxonomy" id="931626"/>
    <lineage>
        <taxon>Bacteria</taxon>
        <taxon>Bacillati</taxon>
        <taxon>Bacillota</taxon>
        <taxon>Clostridia</taxon>
        <taxon>Eubacteriales</taxon>
        <taxon>Eubacteriaceae</taxon>
        <taxon>Acetobacterium</taxon>
    </lineage>
</organism>
<keyword evidence="13" id="KW-1185">Reference proteome</keyword>
<accession>H6LKG3</accession>
<dbReference type="SUPFAM" id="SSF158472">
    <property type="entry name" value="HAMP domain-like"/>
    <property type="match status" value="1"/>
</dbReference>
<comment type="subcellular location">
    <subcellularLocation>
        <location evidence="2">Membrane</location>
    </subcellularLocation>
</comment>
<dbReference type="CDD" id="cd00082">
    <property type="entry name" value="HisKA"/>
    <property type="match status" value="1"/>
</dbReference>
<dbReference type="InterPro" id="IPR005467">
    <property type="entry name" value="His_kinase_dom"/>
</dbReference>
<evidence type="ECO:0000313" key="13">
    <source>
        <dbReference type="Proteomes" id="UP000007177"/>
    </source>
</evidence>
<dbReference type="PROSITE" id="PS50885">
    <property type="entry name" value="HAMP"/>
    <property type="match status" value="1"/>
</dbReference>
<dbReference type="SMART" id="SM00304">
    <property type="entry name" value="HAMP"/>
    <property type="match status" value="1"/>
</dbReference>
<dbReference type="FunFam" id="1.10.287.130:FF:000001">
    <property type="entry name" value="Two-component sensor histidine kinase"/>
    <property type="match status" value="1"/>
</dbReference>
<sequence>MKKNNYSSHQKNSSRQISVKWKIFLFLLAFCGVLLILLWLFQVVFLNSFYQNIKVNEIKNTAHTIEKNINDDDLEAIITQLSETNNICIEVLSNSGEVMYSSHVIRDCLIHSKSAFDEKSFLLTVMENDGELFQYYNHEDFNNRQRESDATKNPTATDHLQLPVKPYNDLDDKDDDTIIYSKILTDSNNNKLTLVLNSMISPLNATVNTLRVQLYYITAVMILFSVILALIIAKWISRPIEAINASAKMLATGDYSTRFKATDYKEISELSNTLNYTARELSKVELLRQELIANISHDLRTPLTLISGYAEAMRDLPDENNAENAQIIVDETKRLTTLVNDVMDISKLQTGNITINRQPYCLTVSLRDTVNRMNKLMESDGYTIVFKAADDIMVLADETRISQAFYNLLTNAINYTGPDKMITVIQSVFKNPLDQNSDWIKIAISDTGEGIAAEDLPYIWERYYKVDKNHKRAITGTGLGLSIVKSIFDVHNGDYGVTSNLNEGSTFWFSLKIK</sequence>
<evidence type="ECO:0000256" key="9">
    <source>
        <dbReference type="SAM" id="Phobius"/>
    </source>
</evidence>
<dbReference type="Gene3D" id="3.30.565.10">
    <property type="entry name" value="Histidine kinase-like ATPase, C-terminal domain"/>
    <property type="match status" value="1"/>
</dbReference>
<dbReference type="SMART" id="SM00387">
    <property type="entry name" value="HATPase_c"/>
    <property type="match status" value="1"/>
</dbReference>
<keyword evidence="5 12" id="KW-0808">Transferase</keyword>
<evidence type="ECO:0000256" key="6">
    <source>
        <dbReference type="ARBA" id="ARBA00022777"/>
    </source>
</evidence>
<dbReference type="SUPFAM" id="SSF55874">
    <property type="entry name" value="ATPase domain of HSP90 chaperone/DNA topoisomerase II/histidine kinase"/>
    <property type="match status" value="1"/>
</dbReference>
<evidence type="ECO:0000256" key="2">
    <source>
        <dbReference type="ARBA" id="ARBA00004370"/>
    </source>
</evidence>
<evidence type="ECO:0000256" key="3">
    <source>
        <dbReference type="ARBA" id="ARBA00012438"/>
    </source>
</evidence>
<dbReference type="eggNOG" id="COG2205">
    <property type="taxonomic scope" value="Bacteria"/>
</dbReference>
<protein>
    <recommendedName>
        <fullName evidence="3">histidine kinase</fullName>
        <ecNumber evidence="3">2.7.13.3</ecNumber>
    </recommendedName>
</protein>
<reference evidence="13" key="1">
    <citation type="submission" date="2011-07" db="EMBL/GenBank/DDBJ databases">
        <title>Complete genome sequence of Acetobacterium woodii.</title>
        <authorList>
            <person name="Poehlein A."/>
            <person name="Schmidt S."/>
            <person name="Kaster A.-K."/>
            <person name="Goenrich M."/>
            <person name="Vollmers J."/>
            <person name="Thuermer A."/>
            <person name="Gottschalk G."/>
            <person name="Thauer R.K."/>
            <person name="Daniel R."/>
            <person name="Mueller V."/>
        </authorList>
    </citation>
    <scope>NUCLEOTIDE SEQUENCE [LARGE SCALE GENOMIC DNA]</scope>
    <source>
        <strain evidence="13">ATCC 29683 / DSM 1030 / JCM 2381 / KCTC 1655 / WB1</strain>
    </source>
</reference>
<dbReference type="HOGENOM" id="CLU_000445_89_6_9"/>
<keyword evidence="4" id="KW-0597">Phosphoprotein</keyword>
<keyword evidence="6 12" id="KW-0418">Kinase</keyword>
<evidence type="ECO:0000256" key="5">
    <source>
        <dbReference type="ARBA" id="ARBA00022679"/>
    </source>
</evidence>
<feature type="domain" description="HAMP" evidence="11">
    <location>
        <begin position="234"/>
        <end position="286"/>
    </location>
</feature>
<dbReference type="PRINTS" id="PR00344">
    <property type="entry name" value="BCTRLSENSOR"/>
</dbReference>
<keyword evidence="8 9" id="KW-0472">Membrane</keyword>
<dbReference type="PANTHER" id="PTHR45453:SF1">
    <property type="entry name" value="PHOSPHATE REGULON SENSOR PROTEIN PHOR"/>
    <property type="match status" value="1"/>
</dbReference>
<dbReference type="InterPro" id="IPR036097">
    <property type="entry name" value="HisK_dim/P_sf"/>
</dbReference>
<dbReference type="InterPro" id="IPR036890">
    <property type="entry name" value="HATPase_C_sf"/>
</dbReference>
<name>H6LKG3_ACEWD</name>
<dbReference type="Pfam" id="PF00672">
    <property type="entry name" value="HAMP"/>
    <property type="match status" value="1"/>
</dbReference>
<reference evidence="12 13" key="2">
    <citation type="journal article" date="2012" name="PLoS ONE">
        <title>An ancient pathway combining carbon dioxide fixation with the generation and utilization of a sodium ion gradient for ATP synthesis.</title>
        <authorList>
            <person name="Poehlein A."/>
            <person name="Schmidt S."/>
            <person name="Kaster A.K."/>
            <person name="Goenrich M."/>
            <person name="Vollmers J."/>
            <person name="Thurmer A."/>
            <person name="Bertsch J."/>
            <person name="Schuchmann K."/>
            <person name="Voigt B."/>
            <person name="Hecker M."/>
            <person name="Daniel R."/>
            <person name="Thauer R.K."/>
            <person name="Gottschalk G."/>
            <person name="Muller V."/>
        </authorList>
    </citation>
    <scope>NUCLEOTIDE SEQUENCE [LARGE SCALE GENOMIC DNA]</scope>
    <source>
        <strain evidence="13">ATCC 29683 / DSM 1030 / JCM 2381 / KCTC 1655 / WB1</strain>
    </source>
</reference>
<gene>
    <name evidence="12" type="ordered locus">Awo_c07590</name>
</gene>
<dbReference type="PROSITE" id="PS50109">
    <property type="entry name" value="HIS_KIN"/>
    <property type="match status" value="1"/>
</dbReference>
<evidence type="ECO:0000259" key="10">
    <source>
        <dbReference type="PROSITE" id="PS50109"/>
    </source>
</evidence>
<proteinExistence type="predicted"/>
<dbReference type="Pfam" id="PF00512">
    <property type="entry name" value="HisKA"/>
    <property type="match status" value="1"/>
</dbReference>
<dbReference type="RefSeq" id="WP_014355156.1">
    <property type="nucleotide sequence ID" value="NC_016894.1"/>
</dbReference>